<comment type="caution">
    <text evidence="2">The sequence shown here is derived from an EMBL/GenBank/DDBJ whole genome shotgun (WGS) entry which is preliminary data.</text>
</comment>
<dbReference type="RefSeq" id="WP_319943898.1">
    <property type="nucleotide sequence ID" value="NZ_WEGI01000016.1"/>
</dbReference>
<feature type="transmembrane region" description="Helical" evidence="1">
    <location>
        <begin position="20"/>
        <end position="44"/>
    </location>
</feature>
<feature type="transmembrane region" description="Helical" evidence="1">
    <location>
        <begin position="81"/>
        <end position="101"/>
    </location>
</feature>
<evidence type="ECO:0000313" key="3">
    <source>
        <dbReference type="Proteomes" id="UP000431401"/>
    </source>
</evidence>
<feature type="transmembrane region" description="Helical" evidence="1">
    <location>
        <begin position="122"/>
        <end position="148"/>
    </location>
</feature>
<keyword evidence="3" id="KW-1185">Reference proteome</keyword>
<dbReference type="EMBL" id="WEGI01000016">
    <property type="protein sequence ID" value="MQY31055.1"/>
    <property type="molecule type" value="Genomic_DNA"/>
</dbReference>
<gene>
    <name evidence="2" type="ORF">NRB56_66610</name>
</gene>
<dbReference type="AlphaFoldDB" id="A0A7K0DZA7"/>
<feature type="transmembrane region" description="Helical" evidence="1">
    <location>
        <begin position="242"/>
        <end position="265"/>
    </location>
</feature>
<evidence type="ECO:0008006" key="4">
    <source>
        <dbReference type="Google" id="ProtNLM"/>
    </source>
</evidence>
<keyword evidence="1" id="KW-0812">Transmembrane</keyword>
<dbReference type="Proteomes" id="UP000431401">
    <property type="component" value="Unassembled WGS sequence"/>
</dbReference>
<sequence length="270" mass="29393">MTSILTAERIKLTSTRSPLWCAILMVVTALGLTALFGLLANFAFRTYTTNATHGHVDAEPPYLHNDAAVLGIMGAPPIFPGFGYILVMIVAALAVTSEYRFGTIKATFLATPNRALVLTAKAAVVALGAAVLSALLAFVSLGILLAIVDHEPARDLGLGHDLRVFYGVPIFVALVVFLSVAVGTLLRQSAGAISLLIVWPLLLEPIVQAFGTWGRRVEVFMPFENALRFLGLADRNLPWHWNQWWCLVYFAAFVAIVWAAAMYVVRRRDA</sequence>
<organism evidence="2 3">
    <name type="scientific">Nocardia aurantia</name>
    <dbReference type="NCBI Taxonomy" id="2585199"/>
    <lineage>
        <taxon>Bacteria</taxon>
        <taxon>Bacillati</taxon>
        <taxon>Actinomycetota</taxon>
        <taxon>Actinomycetes</taxon>
        <taxon>Mycobacteriales</taxon>
        <taxon>Nocardiaceae</taxon>
        <taxon>Nocardia</taxon>
    </lineage>
</organism>
<feature type="transmembrane region" description="Helical" evidence="1">
    <location>
        <begin position="164"/>
        <end position="186"/>
    </location>
</feature>
<reference evidence="2 3" key="1">
    <citation type="submission" date="2019-10" db="EMBL/GenBank/DDBJ databases">
        <title>Nocardia macrotermitis sp. nov. and Nocardia aurantia sp. nov., isolated from the gut of fungus growing-termite Macrotermes natalensis.</title>
        <authorList>
            <person name="Benndorf R."/>
            <person name="Schwitalla J."/>
            <person name="Martin K."/>
            <person name="De Beer W."/>
            <person name="Kaster A.-K."/>
            <person name="Vollmers J."/>
            <person name="Poulsen M."/>
            <person name="Beemelmanns C."/>
        </authorList>
    </citation>
    <scope>NUCLEOTIDE SEQUENCE [LARGE SCALE GENOMIC DNA]</scope>
    <source>
        <strain evidence="2 3">RB56</strain>
    </source>
</reference>
<proteinExistence type="predicted"/>
<keyword evidence="1" id="KW-0472">Membrane</keyword>
<evidence type="ECO:0000256" key="1">
    <source>
        <dbReference type="SAM" id="Phobius"/>
    </source>
</evidence>
<name>A0A7K0DZA7_9NOCA</name>
<protein>
    <recommendedName>
        <fullName evidence="4">ABC transporter permease</fullName>
    </recommendedName>
</protein>
<accession>A0A7K0DZA7</accession>
<keyword evidence="1" id="KW-1133">Transmembrane helix</keyword>
<evidence type="ECO:0000313" key="2">
    <source>
        <dbReference type="EMBL" id="MQY31055.1"/>
    </source>
</evidence>
<feature type="transmembrane region" description="Helical" evidence="1">
    <location>
        <begin position="193"/>
        <end position="213"/>
    </location>
</feature>